<dbReference type="Proteomes" id="UP001432027">
    <property type="component" value="Unassembled WGS sequence"/>
</dbReference>
<dbReference type="AlphaFoldDB" id="A0AAV5U8D8"/>
<protein>
    <submittedName>
        <fullName evidence="1">Uncharacterized protein</fullName>
    </submittedName>
</protein>
<feature type="non-terminal residue" evidence="1">
    <location>
        <position position="1"/>
    </location>
</feature>
<evidence type="ECO:0000313" key="2">
    <source>
        <dbReference type="Proteomes" id="UP001432027"/>
    </source>
</evidence>
<sequence>QHHESLQHMQHHQLLNPQHHLHPQAAAMHWELNPFLLPPCPSTSGADPLNPWMMPGTILDWPPMQQPQPFATTAAAFGTDAGGYSFVPHAHFDAAAAAAAAAADSAHFQLQPHPPIGQLWQNGQRFRPTAAIAGRDCHNASRSARLFE</sequence>
<accession>A0AAV5U8D8</accession>
<dbReference type="EMBL" id="BTSX01000005">
    <property type="protein sequence ID" value="GMT02394.1"/>
    <property type="molecule type" value="Genomic_DNA"/>
</dbReference>
<name>A0AAV5U8D8_9BILA</name>
<reference evidence="1" key="1">
    <citation type="submission" date="2023-10" db="EMBL/GenBank/DDBJ databases">
        <title>Genome assembly of Pristionchus species.</title>
        <authorList>
            <person name="Yoshida K."/>
            <person name="Sommer R.J."/>
        </authorList>
    </citation>
    <scope>NUCLEOTIDE SEQUENCE</scope>
    <source>
        <strain evidence="1">RS0144</strain>
    </source>
</reference>
<proteinExistence type="predicted"/>
<keyword evidence="2" id="KW-1185">Reference proteome</keyword>
<comment type="caution">
    <text evidence="1">The sequence shown here is derived from an EMBL/GenBank/DDBJ whole genome shotgun (WGS) entry which is preliminary data.</text>
</comment>
<organism evidence="1 2">
    <name type="scientific">Pristionchus entomophagus</name>
    <dbReference type="NCBI Taxonomy" id="358040"/>
    <lineage>
        <taxon>Eukaryota</taxon>
        <taxon>Metazoa</taxon>
        <taxon>Ecdysozoa</taxon>
        <taxon>Nematoda</taxon>
        <taxon>Chromadorea</taxon>
        <taxon>Rhabditida</taxon>
        <taxon>Rhabditina</taxon>
        <taxon>Diplogasteromorpha</taxon>
        <taxon>Diplogasteroidea</taxon>
        <taxon>Neodiplogasteridae</taxon>
        <taxon>Pristionchus</taxon>
    </lineage>
</organism>
<evidence type="ECO:0000313" key="1">
    <source>
        <dbReference type="EMBL" id="GMT02394.1"/>
    </source>
</evidence>
<gene>
    <name evidence="1" type="ORF">PENTCL1PPCAC_24568</name>
</gene>